<evidence type="ECO:0000313" key="7">
    <source>
        <dbReference type="Proteomes" id="UP000663281"/>
    </source>
</evidence>
<gene>
    <name evidence="6" type="ORF">JYB88_00615</name>
</gene>
<dbReference type="PANTHER" id="PTHR30469:SF15">
    <property type="entry name" value="HLYD FAMILY OF SECRETION PROTEINS"/>
    <property type="match status" value="1"/>
</dbReference>
<evidence type="ECO:0000256" key="3">
    <source>
        <dbReference type="SAM" id="SignalP"/>
    </source>
</evidence>
<dbReference type="Gene3D" id="1.10.287.470">
    <property type="entry name" value="Helix hairpin bin"/>
    <property type="match status" value="1"/>
</dbReference>
<comment type="similarity">
    <text evidence="1">Belongs to the membrane fusion protein (MFP) (TC 8.A.1) family.</text>
</comment>
<evidence type="ECO:0000313" key="6">
    <source>
        <dbReference type="EMBL" id="QSX30216.1"/>
    </source>
</evidence>
<sequence length="358" mass="38882">MNKLVATLILPIAALALPTLAADTEARLVSIAQVENRPLSPKIMVIGSVHSRNNAELTTGVSGRLDWVQEAGTRVQAGDTVARLDKTRLELEHTEQQALIRREQINLTQLQRNFERLQKLSRSQSVSRNELDDASTALELAKSNLELARIKLDIIQDNINRTELKAPFAGIITNRLHQAGEDIGPAEAVVSLTDPEHLEIRLHAPLKHSRRVKVGDSLNIYHADGEFQASIRSLIPVSDVRSQTFEARLDLPGALDGSISVGELVSLALPIAPAQLTTLVPRDAIVLRSSGAFVFRINSDNKAERLAVTLGDGAGDWIAVQGQLQAGDRVVIRGAETLQDGQLVRFAPGQQHLAKGTS</sequence>
<protein>
    <submittedName>
        <fullName evidence="6">Efflux RND transporter periplasmic adaptor subunit</fullName>
    </submittedName>
</protein>
<dbReference type="NCBIfam" id="TIGR01730">
    <property type="entry name" value="RND_mfp"/>
    <property type="match status" value="1"/>
</dbReference>
<dbReference type="SUPFAM" id="SSF111369">
    <property type="entry name" value="HlyD-like secretion proteins"/>
    <property type="match status" value="1"/>
</dbReference>
<dbReference type="RefSeq" id="WP_207325147.1">
    <property type="nucleotide sequence ID" value="NZ_CP071504.1"/>
</dbReference>
<dbReference type="Gene3D" id="2.40.420.20">
    <property type="match status" value="1"/>
</dbReference>
<evidence type="ECO:0000256" key="2">
    <source>
        <dbReference type="SAM" id="Coils"/>
    </source>
</evidence>
<dbReference type="KEGG" id="scyp:JYB88_00615"/>
<evidence type="ECO:0000256" key="1">
    <source>
        <dbReference type="ARBA" id="ARBA00009477"/>
    </source>
</evidence>
<keyword evidence="7" id="KW-1185">Reference proteome</keyword>
<reference evidence="6 7" key="1">
    <citation type="submission" date="2021-03" db="EMBL/GenBank/DDBJ databases">
        <title>Novel species identification of genus Shewanella.</title>
        <authorList>
            <person name="Liu G."/>
            <person name="Zhang Q."/>
        </authorList>
    </citation>
    <scope>NUCLEOTIDE SEQUENCE [LARGE SCALE GENOMIC DNA]</scope>
    <source>
        <strain evidence="6 7">FJAT-53726</strain>
    </source>
</reference>
<feature type="domain" description="YknX-like C-terminal permuted SH3-like" evidence="5">
    <location>
        <begin position="280"/>
        <end position="345"/>
    </location>
</feature>
<evidence type="ECO:0000259" key="4">
    <source>
        <dbReference type="Pfam" id="PF25885"/>
    </source>
</evidence>
<proteinExistence type="inferred from homology"/>
<dbReference type="Pfam" id="PF25989">
    <property type="entry name" value="YknX_C"/>
    <property type="match status" value="1"/>
</dbReference>
<feature type="signal peptide" evidence="3">
    <location>
        <begin position="1"/>
        <end position="21"/>
    </location>
</feature>
<feature type="chain" id="PRO_5037469485" evidence="3">
    <location>
        <begin position="22"/>
        <end position="358"/>
    </location>
</feature>
<name>A0A974XKS9_9GAMM</name>
<dbReference type="InterPro" id="IPR058637">
    <property type="entry name" value="YknX-like_C"/>
</dbReference>
<dbReference type="GO" id="GO:0015562">
    <property type="term" value="F:efflux transmembrane transporter activity"/>
    <property type="evidence" value="ECO:0007669"/>
    <property type="project" value="TreeGrafter"/>
</dbReference>
<dbReference type="GO" id="GO:1990281">
    <property type="term" value="C:efflux pump complex"/>
    <property type="evidence" value="ECO:0007669"/>
    <property type="project" value="TreeGrafter"/>
</dbReference>
<evidence type="ECO:0000259" key="5">
    <source>
        <dbReference type="Pfam" id="PF25989"/>
    </source>
</evidence>
<dbReference type="AlphaFoldDB" id="A0A974XKS9"/>
<organism evidence="6 7">
    <name type="scientific">Shewanella cyperi</name>
    <dbReference type="NCBI Taxonomy" id="2814292"/>
    <lineage>
        <taxon>Bacteria</taxon>
        <taxon>Pseudomonadati</taxon>
        <taxon>Pseudomonadota</taxon>
        <taxon>Gammaproteobacteria</taxon>
        <taxon>Alteromonadales</taxon>
        <taxon>Shewanellaceae</taxon>
        <taxon>Shewanella</taxon>
    </lineage>
</organism>
<accession>A0A974XKS9</accession>
<keyword evidence="2" id="KW-0175">Coiled coil</keyword>
<dbReference type="InterPro" id="IPR006143">
    <property type="entry name" value="RND_pump_MFP"/>
</dbReference>
<keyword evidence="3" id="KW-0732">Signal</keyword>
<dbReference type="InterPro" id="IPR058633">
    <property type="entry name" value="EmrA/FarA_HH"/>
</dbReference>
<dbReference type="Proteomes" id="UP000663281">
    <property type="component" value="Chromosome"/>
</dbReference>
<dbReference type="Gene3D" id="2.40.30.170">
    <property type="match status" value="1"/>
</dbReference>
<dbReference type="EMBL" id="CP071504">
    <property type="protein sequence ID" value="QSX30216.1"/>
    <property type="molecule type" value="Genomic_DNA"/>
</dbReference>
<dbReference type="Gene3D" id="2.40.50.100">
    <property type="match status" value="1"/>
</dbReference>
<feature type="coiled-coil region" evidence="2">
    <location>
        <begin position="100"/>
        <end position="165"/>
    </location>
</feature>
<dbReference type="PANTHER" id="PTHR30469">
    <property type="entry name" value="MULTIDRUG RESISTANCE PROTEIN MDTA"/>
    <property type="match status" value="1"/>
</dbReference>
<dbReference type="Pfam" id="PF25885">
    <property type="entry name" value="HH_EMRA"/>
    <property type="match status" value="1"/>
</dbReference>
<feature type="domain" description="Multidrug export protein EmrA/FarA alpha-helical hairpin" evidence="4">
    <location>
        <begin position="88"/>
        <end position="165"/>
    </location>
</feature>